<protein>
    <submittedName>
        <fullName evidence="2">Uncharacterized protein</fullName>
    </submittedName>
</protein>
<reference evidence="2 3" key="1">
    <citation type="submission" date="2019-06" db="EMBL/GenBank/DDBJ databases">
        <title>Whole genome sequencing of XDR Enterobacter.</title>
        <authorList>
            <person name="Gnana Soundari P."/>
            <person name="Vijayakumar R."/>
            <person name="Krishnan P."/>
        </authorList>
    </citation>
    <scope>NUCLEOTIDE SEQUENCE [LARGE SCALE GENOMIC DNA]</scope>
    <source>
        <strain evidence="2 3">C126</strain>
    </source>
</reference>
<proteinExistence type="predicted"/>
<accession>A0A4Y5ZQU1</accession>
<gene>
    <name evidence="2" type="ORF">EIN43_06055</name>
</gene>
<name>A0A4Y5ZQU1_9ENTR</name>
<evidence type="ECO:0000313" key="3">
    <source>
        <dbReference type="Proteomes" id="UP000318237"/>
    </source>
</evidence>
<dbReference type="Proteomes" id="UP000318237">
    <property type="component" value="Chromosome"/>
</dbReference>
<organism evidence="2 3">
    <name type="scientific">Enterobacter hormaechei</name>
    <dbReference type="NCBI Taxonomy" id="158836"/>
    <lineage>
        <taxon>Bacteria</taxon>
        <taxon>Pseudomonadati</taxon>
        <taxon>Pseudomonadota</taxon>
        <taxon>Gammaproteobacteria</taxon>
        <taxon>Enterobacterales</taxon>
        <taxon>Enterobacteriaceae</taxon>
        <taxon>Enterobacter</taxon>
        <taxon>Enterobacter cloacae complex</taxon>
    </lineage>
</organism>
<feature type="region of interest" description="Disordered" evidence="1">
    <location>
        <begin position="1"/>
        <end position="23"/>
    </location>
</feature>
<evidence type="ECO:0000313" key="2">
    <source>
        <dbReference type="EMBL" id="QDE47276.1"/>
    </source>
</evidence>
<dbReference type="AlphaFoldDB" id="A0A4Y5ZQU1"/>
<sequence>MTQCARAASGYPDGIRDAPVDKNGKPQADVIAYRVQWKRGDNEWVNVPETGLRNIEVPASSMVIIWSVYARSTPAVHRVSGQLPRLHT</sequence>
<evidence type="ECO:0000256" key="1">
    <source>
        <dbReference type="SAM" id="MobiDB-lite"/>
    </source>
</evidence>
<dbReference type="EMBL" id="CP041054">
    <property type="protein sequence ID" value="QDE47276.1"/>
    <property type="molecule type" value="Genomic_DNA"/>
</dbReference>
<feature type="compositionally biased region" description="Basic and acidic residues" evidence="1">
    <location>
        <begin position="14"/>
        <end position="23"/>
    </location>
</feature>